<evidence type="ECO:0000256" key="6">
    <source>
        <dbReference type="ARBA" id="ARBA00023239"/>
    </source>
</evidence>
<comment type="catalytic activity">
    <reaction evidence="1 7">
        <text>dTDP-alpha-D-glucose = dTDP-4-dehydro-6-deoxy-alpha-D-glucose + H2O</text>
        <dbReference type="Rhea" id="RHEA:17221"/>
        <dbReference type="ChEBI" id="CHEBI:15377"/>
        <dbReference type="ChEBI" id="CHEBI:57477"/>
        <dbReference type="ChEBI" id="CHEBI:57649"/>
        <dbReference type="EC" id="4.2.1.46"/>
    </reaction>
</comment>
<dbReference type="AlphaFoldDB" id="A0A512H9B1"/>
<evidence type="ECO:0000256" key="1">
    <source>
        <dbReference type="ARBA" id="ARBA00001539"/>
    </source>
</evidence>
<dbReference type="InterPro" id="IPR036291">
    <property type="entry name" value="NAD(P)-bd_dom_sf"/>
</dbReference>
<dbReference type="GO" id="GO:0008460">
    <property type="term" value="F:dTDP-glucose 4,6-dehydratase activity"/>
    <property type="evidence" value="ECO:0007669"/>
    <property type="project" value="UniProtKB-EC"/>
</dbReference>
<comment type="similarity">
    <text evidence="3 7">Belongs to the NAD(P)-dependent epimerase/dehydratase family. dTDP-glucose dehydratase subfamily.</text>
</comment>
<dbReference type="CDD" id="cd05246">
    <property type="entry name" value="dTDP_GD_SDR_e"/>
    <property type="match status" value="1"/>
</dbReference>
<evidence type="ECO:0000313" key="9">
    <source>
        <dbReference type="EMBL" id="GEO82047.1"/>
    </source>
</evidence>
<dbReference type="EMBL" id="BJZO01000058">
    <property type="protein sequence ID" value="GEO82047.1"/>
    <property type="molecule type" value="Genomic_DNA"/>
</dbReference>
<evidence type="ECO:0000256" key="5">
    <source>
        <dbReference type="ARBA" id="ARBA00023027"/>
    </source>
</evidence>
<feature type="domain" description="NAD(P)-binding" evidence="8">
    <location>
        <begin position="13"/>
        <end position="329"/>
    </location>
</feature>
<dbReference type="PRINTS" id="PR00081">
    <property type="entry name" value="GDHRDH"/>
</dbReference>
<evidence type="ECO:0000256" key="4">
    <source>
        <dbReference type="ARBA" id="ARBA00011990"/>
    </source>
</evidence>
<proteinExistence type="inferred from homology"/>
<sequence length="361" mass="39839">MDLPLLDAQDCVLVTGGAGFIGSAVLRHLFRNTSAALVNVDKLTYAGDLEAVADLAGSPRYAFAQVDICDAPAIEALLARHRPTAIMHLAAESHVDRSIDDPGSFIRTNVLGTFTMLDAARRYWSGLDEPGRARFRFHHISTDEVFGSLGSEGYFHEGTPYDPRSPYSASKAGSDHLVRAWHHTYGLPVLLTNCSNNYGPFQFPEKLIPVMIGAALAGRPLPVYGQGANVRDWLYVEDHAEALVTVLTRGEPGETYVLGGGAESSNLDLIKRLCAILDRLRPDPAGSYERLISFVTDRPGHDFRYAIDYARVKRDLGWQPRHSLDEGLAATVSWYLDHQPWMERLRQRKGADRRLGLAGGR</sequence>
<comment type="caution">
    <text evidence="9">The sequence shown here is derived from an EMBL/GenBank/DDBJ whole genome shotgun (WGS) entry which is preliminary data.</text>
</comment>
<evidence type="ECO:0000313" key="10">
    <source>
        <dbReference type="Proteomes" id="UP000321567"/>
    </source>
</evidence>
<organism evidence="9 10">
    <name type="scientific">Pararhodospirillum oryzae</name>
    <dbReference type="NCBI Taxonomy" id="478448"/>
    <lineage>
        <taxon>Bacteria</taxon>
        <taxon>Pseudomonadati</taxon>
        <taxon>Pseudomonadota</taxon>
        <taxon>Alphaproteobacteria</taxon>
        <taxon>Rhodospirillales</taxon>
        <taxon>Rhodospirillaceae</taxon>
        <taxon>Pararhodospirillum</taxon>
    </lineage>
</organism>
<protein>
    <recommendedName>
        <fullName evidence="4 7">dTDP-glucose 4,6-dehydratase</fullName>
        <ecNumber evidence="4 7">4.2.1.46</ecNumber>
    </recommendedName>
</protein>
<dbReference type="InterPro" id="IPR005888">
    <property type="entry name" value="dTDP_Gluc_deHydtase"/>
</dbReference>
<keyword evidence="5" id="KW-0520">NAD</keyword>
<dbReference type="Pfam" id="PF16363">
    <property type="entry name" value="GDP_Man_Dehyd"/>
    <property type="match status" value="1"/>
</dbReference>
<keyword evidence="6 7" id="KW-0456">Lyase</keyword>
<dbReference type="GO" id="GO:0009225">
    <property type="term" value="P:nucleotide-sugar metabolic process"/>
    <property type="evidence" value="ECO:0007669"/>
    <property type="project" value="InterPro"/>
</dbReference>
<comment type="cofactor">
    <cofactor evidence="2 7">
        <name>NAD(+)</name>
        <dbReference type="ChEBI" id="CHEBI:57540"/>
    </cofactor>
</comment>
<dbReference type="Proteomes" id="UP000321567">
    <property type="component" value="Unassembled WGS sequence"/>
</dbReference>
<dbReference type="Gene3D" id="3.40.50.720">
    <property type="entry name" value="NAD(P)-binding Rossmann-like Domain"/>
    <property type="match status" value="1"/>
</dbReference>
<evidence type="ECO:0000256" key="7">
    <source>
        <dbReference type="RuleBase" id="RU004473"/>
    </source>
</evidence>
<gene>
    <name evidence="9" type="ORF">ROR02_21780</name>
</gene>
<reference evidence="9 10" key="1">
    <citation type="submission" date="2019-07" db="EMBL/GenBank/DDBJ databases">
        <title>Whole genome shotgun sequence of Rhodospirillum oryzae NBRC 107573.</title>
        <authorList>
            <person name="Hosoyama A."/>
            <person name="Uohara A."/>
            <person name="Ohji S."/>
            <person name="Ichikawa N."/>
        </authorList>
    </citation>
    <scope>NUCLEOTIDE SEQUENCE [LARGE SCALE GENOMIC DNA]</scope>
    <source>
        <strain evidence="9 10">NBRC 107573</strain>
    </source>
</reference>
<dbReference type="NCBIfam" id="TIGR01181">
    <property type="entry name" value="dTDP_gluc_dehyt"/>
    <property type="match status" value="1"/>
</dbReference>
<evidence type="ECO:0000256" key="3">
    <source>
        <dbReference type="ARBA" id="ARBA00008178"/>
    </source>
</evidence>
<evidence type="ECO:0000259" key="8">
    <source>
        <dbReference type="Pfam" id="PF16363"/>
    </source>
</evidence>
<dbReference type="PANTHER" id="PTHR43000">
    <property type="entry name" value="DTDP-D-GLUCOSE 4,6-DEHYDRATASE-RELATED"/>
    <property type="match status" value="1"/>
</dbReference>
<dbReference type="InterPro" id="IPR002347">
    <property type="entry name" value="SDR_fam"/>
</dbReference>
<dbReference type="SUPFAM" id="SSF51735">
    <property type="entry name" value="NAD(P)-binding Rossmann-fold domains"/>
    <property type="match status" value="1"/>
</dbReference>
<keyword evidence="10" id="KW-1185">Reference proteome</keyword>
<evidence type="ECO:0000256" key="2">
    <source>
        <dbReference type="ARBA" id="ARBA00001911"/>
    </source>
</evidence>
<dbReference type="EC" id="4.2.1.46" evidence="4 7"/>
<dbReference type="InterPro" id="IPR016040">
    <property type="entry name" value="NAD(P)-bd_dom"/>
</dbReference>
<accession>A0A512H9B1</accession>
<name>A0A512H9B1_9PROT</name>
<dbReference type="Gene3D" id="3.90.25.10">
    <property type="entry name" value="UDP-galactose 4-epimerase, domain 1"/>
    <property type="match status" value="1"/>
</dbReference>